<dbReference type="Proteomes" id="UP000237105">
    <property type="component" value="Unassembled WGS sequence"/>
</dbReference>
<name>A0A2P5DTB0_PARAD</name>
<dbReference type="OrthoDB" id="1166419at2759"/>
<sequence length="210" mass="24288">MKTFQGRLFLATERMVIDVYKEELSMRVEDQIISFNMFKEVDSRSDVNDCYRVDLVKESIEVNVLEEALLINLEASIIHPIDDEKAKKAQQNTNDREAPPYSSKSNPPIRVIESSLSSSNHHKSYKKDTKKWKIRKKKHGDHHFKPRLRGVLGSLYLKLFSGKLKARWSGLFKETDVSPHSVTKRIKVNVQKLYEYLGGELDQAKLSNPL</sequence>
<gene>
    <name evidence="2" type="ORF">PanWU01x14_035800</name>
</gene>
<evidence type="ECO:0000313" key="2">
    <source>
        <dbReference type="EMBL" id="PON76526.1"/>
    </source>
</evidence>
<feature type="region of interest" description="Disordered" evidence="1">
    <location>
        <begin position="84"/>
        <end position="141"/>
    </location>
</feature>
<organism evidence="2 3">
    <name type="scientific">Parasponia andersonii</name>
    <name type="common">Sponia andersonii</name>
    <dbReference type="NCBI Taxonomy" id="3476"/>
    <lineage>
        <taxon>Eukaryota</taxon>
        <taxon>Viridiplantae</taxon>
        <taxon>Streptophyta</taxon>
        <taxon>Embryophyta</taxon>
        <taxon>Tracheophyta</taxon>
        <taxon>Spermatophyta</taxon>
        <taxon>Magnoliopsida</taxon>
        <taxon>eudicotyledons</taxon>
        <taxon>Gunneridae</taxon>
        <taxon>Pentapetalae</taxon>
        <taxon>rosids</taxon>
        <taxon>fabids</taxon>
        <taxon>Rosales</taxon>
        <taxon>Cannabaceae</taxon>
        <taxon>Parasponia</taxon>
    </lineage>
</organism>
<reference evidence="3" key="1">
    <citation type="submission" date="2016-06" db="EMBL/GenBank/DDBJ databases">
        <title>Parallel loss of symbiosis genes in relatives of nitrogen-fixing non-legume Parasponia.</title>
        <authorList>
            <person name="Van Velzen R."/>
            <person name="Holmer R."/>
            <person name="Bu F."/>
            <person name="Rutten L."/>
            <person name="Van Zeijl A."/>
            <person name="Liu W."/>
            <person name="Santuari L."/>
            <person name="Cao Q."/>
            <person name="Sharma T."/>
            <person name="Shen D."/>
            <person name="Roswanjaya Y."/>
            <person name="Wardhani T."/>
            <person name="Kalhor M.S."/>
            <person name="Jansen J."/>
            <person name="Van den Hoogen J."/>
            <person name="Gungor B."/>
            <person name="Hartog M."/>
            <person name="Hontelez J."/>
            <person name="Verver J."/>
            <person name="Yang W.-C."/>
            <person name="Schijlen E."/>
            <person name="Repin R."/>
            <person name="Schilthuizen M."/>
            <person name="Schranz E."/>
            <person name="Heidstra R."/>
            <person name="Miyata K."/>
            <person name="Fedorova E."/>
            <person name="Kohlen W."/>
            <person name="Bisseling T."/>
            <person name="Smit S."/>
            <person name="Geurts R."/>
        </authorList>
    </citation>
    <scope>NUCLEOTIDE SEQUENCE [LARGE SCALE GENOMIC DNA]</scope>
    <source>
        <strain evidence="3">cv. WU1-14</strain>
    </source>
</reference>
<evidence type="ECO:0000313" key="3">
    <source>
        <dbReference type="Proteomes" id="UP000237105"/>
    </source>
</evidence>
<keyword evidence="3" id="KW-1185">Reference proteome</keyword>
<comment type="caution">
    <text evidence="2">The sequence shown here is derived from an EMBL/GenBank/DDBJ whole genome shotgun (WGS) entry which is preliminary data.</text>
</comment>
<dbReference type="EMBL" id="JXTB01000018">
    <property type="protein sequence ID" value="PON76526.1"/>
    <property type="molecule type" value="Genomic_DNA"/>
</dbReference>
<dbReference type="AlphaFoldDB" id="A0A2P5DTB0"/>
<feature type="compositionally biased region" description="Basic residues" evidence="1">
    <location>
        <begin position="120"/>
        <end position="141"/>
    </location>
</feature>
<protein>
    <submittedName>
        <fullName evidence="2">Uncharacterized protein</fullName>
    </submittedName>
</protein>
<evidence type="ECO:0000256" key="1">
    <source>
        <dbReference type="SAM" id="MobiDB-lite"/>
    </source>
</evidence>
<accession>A0A2P5DTB0</accession>
<proteinExistence type="predicted"/>